<evidence type="ECO:0000313" key="5">
    <source>
        <dbReference type="Proteomes" id="UP001152803"/>
    </source>
</evidence>
<evidence type="ECO:0000256" key="2">
    <source>
        <dbReference type="SAM" id="Phobius"/>
    </source>
</evidence>
<dbReference type="OrthoDB" id="8982496at2759"/>
<dbReference type="Proteomes" id="UP001152803">
    <property type="component" value="Unassembled WGS sequence"/>
</dbReference>
<feature type="chain" id="PRO_5040423403" evidence="3">
    <location>
        <begin position="22"/>
        <end position="205"/>
    </location>
</feature>
<feature type="transmembrane region" description="Helical" evidence="2">
    <location>
        <begin position="155"/>
        <end position="176"/>
    </location>
</feature>
<feature type="region of interest" description="Disordered" evidence="1">
    <location>
        <begin position="186"/>
        <end position="205"/>
    </location>
</feature>
<accession>A0A9Q1I886</accession>
<keyword evidence="2" id="KW-1133">Transmembrane helix</keyword>
<protein>
    <submittedName>
        <fullName evidence="4">Uncharacterized protein</fullName>
    </submittedName>
</protein>
<keyword evidence="5" id="KW-1185">Reference proteome</keyword>
<comment type="caution">
    <text evidence="4">The sequence shown here is derived from an EMBL/GenBank/DDBJ whole genome shotgun (WGS) entry which is preliminary data.</text>
</comment>
<feature type="signal peptide" evidence="3">
    <location>
        <begin position="1"/>
        <end position="21"/>
    </location>
</feature>
<evidence type="ECO:0000313" key="4">
    <source>
        <dbReference type="EMBL" id="KAJ8287581.1"/>
    </source>
</evidence>
<organism evidence="4 5">
    <name type="scientific">Conger conger</name>
    <name type="common">Conger eel</name>
    <name type="synonym">Muraena conger</name>
    <dbReference type="NCBI Taxonomy" id="82655"/>
    <lineage>
        <taxon>Eukaryota</taxon>
        <taxon>Metazoa</taxon>
        <taxon>Chordata</taxon>
        <taxon>Craniata</taxon>
        <taxon>Vertebrata</taxon>
        <taxon>Euteleostomi</taxon>
        <taxon>Actinopterygii</taxon>
        <taxon>Neopterygii</taxon>
        <taxon>Teleostei</taxon>
        <taxon>Anguilliformes</taxon>
        <taxon>Congridae</taxon>
        <taxon>Conger</taxon>
    </lineage>
</organism>
<evidence type="ECO:0000256" key="1">
    <source>
        <dbReference type="SAM" id="MobiDB-lite"/>
    </source>
</evidence>
<sequence length="205" mass="22926">MSDTTVIFFVLQLLISHMLLATYSVEPVISQHVPPIQTISCEVCLDASCENTTKVWQPLSDNGPVWSRDSLGNAIPECGFYTPPPRTWYHVCKKKQHVFLVTNDSVADFEFETQERPLLSEGKTGEECPVLKSELESEAKRMDFRGTPVEPRNRLFLLVPLIPLLVVLACLVIAVFRYKNSLSHGPGKVDNPVGTEPVAEEEESL</sequence>
<keyword evidence="2" id="KW-0472">Membrane</keyword>
<keyword evidence="3" id="KW-0732">Signal</keyword>
<dbReference type="AlphaFoldDB" id="A0A9Q1I886"/>
<name>A0A9Q1I886_CONCO</name>
<dbReference type="EMBL" id="JAFJMO010000001">
    <property type="protein sequence ID" value="KAJ8287581.1"/>
    <property type="molecule type" value="Genomic_DNA"/>
</dbReference>
<gene>
    <name evidence="4" type="ORF">COCON_G00002400</name>
</gene>
<proteinExistence type="predicted"/>
<evidence type="ECO:0000256" key="3">
    <source>
        <dbReference type="SAM" id="SignalP"/>
    </source>
</evidence>
<keyword evidence="2" id="KW-0812">Transmembrane</keyword>
<reference evidence="4" key="1">
    <citation type="journal article" date="2023" name="Science">
        <title>Genome structures resolve the early diversification of teleost fishes.</title>
        <authorList>
            <person name="Parey E."/>
            <person name="Louis A."/>
            <person name="Montfort J."/>
            <person name="Bouchez O."/>
            <person name="Roques C."/>
            <person name="Iampietro C."/>
            <person name="Lluch J."/>
            <person name="Castinel A."/>
            <person name="Donnadieu C."/>
            <person name="Desvignes T."/>
            <person name="Floi Bucao C."/>
            <person name="Jouanno E."/>
            <person name="Wen M."/>
            <person name="Mejri S."/>
            <person name="Dirks R."/>
            <person name="Jansen H."/>
            <person name="Henkel C."/>
            <person name="Chen W.J."/>
            <person name="Zahm M."/>
            <person name="Cabau C."/>
            <person name="Klopp C."/>
            <person name="Thompson A.W."/>
            <person name="Robinson-Rechavi M."/>
            <person name="Braasch I."/>
            <person name="Lecointre G."/>
            <person name="Bobe J."/>
            <person name="Postlethwait J.H."/>
            <person name="Berthelot C."/>
            <person name="Roest Crollius H."/>
            <person name="Guiguen Y."/>
        </authorList>
    </citation>
    <scope>NUCLEOTIDE SEQUENCE</scope>
    <source>
        <strain evidence="4">Concon-B</strain>
    </source>
</reference>